<dbReference type="PANTHER" id="PTHR35504">
    <property type="entry name" value="PROTEIN EMBRYONIC FLOWER 1"/>
    <property type="match status" value="1"/>
</dbReference>
<sequence length="1300" mass="143858">MEKNVVVEENNQSNSSNLLSKSVESSIKIDSISIDLINANQKTDAENCQHFSIRGYVSEFRKKDWKMCWPFAPDSDCNKHDEQARGLPSLHVPKFRYWRCHNCLSDIGAKGIGNDYGTILTSCTGALKSNSICSHASILENVAMLLSDFQQSPQLHILEEKKVDANVSANLNNATEYHPVPCIDKKEKKTEVASPTVGHNMESAGNLNEEMHRLTTEIPSLTQKTYHTEDIVNLKSKCNGSIDLFKPACGHHEVADAELTGSLNCMVKSSSKIHETGKIISLDDQHNGLTACGKSEEAGNIDKACSADKGQASGHPSLKLDECDYASSESAEIMVGNNLQDLHHDNSSGLHRRKTRKVRLLTELLCENGDGDTDNVRTDDSLSTVIPDALTVGDKLRAPLSQVAISGNVRRGLGQHRKRKLDQDEDWRPLETSSPIKACKEARILKRDLESTDAIEKAFARMHLQTSMKNGCTKRRIDGSPSIGKKKSKKSLISNESSSLAIIQEKVPNGIGNKTGDISNGNAADGVLLKSMHNEVTDREADFFPLSTQRNDRKSSFKKKSKMPQVDDPQASLIPWNHGMLKEDLISRKDAEFLQTEPLRLPYHSAQVTASEKGLNLSLNSYMTKQKYDMRHNLQVEDRRMSLITQQEGTAEDQVNRNAAETTYVGNFSFASKPILDIPCGKGEYIGMSSKRTTGRMPFHNEKQNYTSQFDIGNCSHLQQKNFYGTTGNMKTIGIQECSVLARKDGDQRANKVSEQGALDDIPMEIVELMAKHQYERCQPDGEHDRCQLEMTNNTKIGQAMDFSKAYGSGEMSLFQQETSQKRNLPVKNGITKRGENLGPAKQKSVEYFSRADLNQFNMSKLQQTPAPPGFKAFFQCQEKPSSGFHHSASSSGRQNSAQNCKWVGDVVGKRSFHNCLQTSGTCNACQGIPQQSKETNHLWSTMMPNHMPFVYNIPQKCAALSPNLDVLSNSPCSMPKENRSGDHGLKLLNQNAASFGRPNRNGSETLRTCSEYPFPCKHNGIELNQKPMGSLDLYSNETIPAMHLLSLMDAGLRSRAPINLDVTPKFLKRPSITHDQEPIEFSRLDSGAYQATNTMKHTSYDYQGKNKLAEDSHGRISAIPAVVGPSASSFKHDKCFKATDFFSQVSQEKVKGEGFDSRTQNKGCRSQKSIGPGGNFGTNCGSIPVHSMQTMFFGASDSMFPLQFQGLENLTKNKLEVPSGTRPVHPHKSSSETGICSVNRNPADFSVPEAGNLYMIAGEDLKFGKLVPFANGYGSNKLIGQKRPKKHSAVKDHRRHLTS</sequence>
<keyword evidence="3" id="KW-1185">Reference proteome</keyword>
<evidence type="ECO:0000313" key="3">
    <source>
        <dbReference type="Proteomes" id="UP001174677"/>
    </source>
</evidence>
<dbReference type="EMBL" id="JARPOI010000011">
    <property type="protein sequence ID" value="KAJ9168315.1"/>
    <property type="molecule type" value="Genomic_DNA"/>
</dbReference>
<gene>
    <name evidence="2" type="ORF">P3X46_019858</name>
</gene>
<feature type="region of interest" description="Disordered" evidence="1">
    <location>
        <begin position="472"/>
        <end position="491"/>
    </location>
</feature>
<comment type="caution">
    <text evidence="2">The sequence shown here is derived from an EMBL/GenBank/DDBJ whole genome shotgun (WGS) entry which is preliminary data.</text>
</comment>
<dbReference type="Proteomes" id="UP001174677">
    <property type="component" value="Chromosome 11"/>
</dbReference>
<evidence type="ECO:0000256" key="1">
    <source>
        <dbReference type="SAM" id="MobiDB-lite"/>
    </source>
</evidence>
<protein>
    <recommendedName>
        <fullName evidence="4">Protein EMBRYONIC FLOWER 1</fullName>
    </recommendedName>
</protein>
<dbReference type="PANTHER" id="PTHR35504:SF1">
    <property type="entry name" value="PROTEIN EMBRYONIC FLOWER 1"/>
    <property type="match status" value="1"/>
</dbReference>
<feature type="region of interest" description="Disordered" evidence="1">
    <location>
        <begin position="1279"/>
        <end position="1300"/>
    </location>
</feature>
<evidence type="ECO:0000313" key="2">
    <source>
        <dbReference type="EMBL" id="KAJ9168315.1"/>
    </source>
</evidence>
<proteinExistence type="predicted"/>
<name>A0ABQ9LLE0_HEVBR</name>
<evidence type="ECO:0008006" key="4">
    <source>
        <dbReference type="Google" id="ProtNLM"/>
    </source>
</evidence>
<dbReference type="InterPro" id="IPR034583">
    <property type="entry name" value="EMF1"/>
</dbReference>
<feature type="region of interest" description="Disordered" evidence="1">
    <location>
        <begin position="1153"/>
        <end position="1172"/>
    </location>
</feature>
<feature type="compositionally biased region" description="Basic residues" evidence="1">
    <location>
        <begin position="1281"/>
        <end position="1300"/>
    </location>
</feature>
<accession>A0ABQ9LLE0</accession>
<organism evidence="2 3">
    <name type="scientific">Hevea brasiliensis</name>
    <name type="common">Para rubber tree</name>
    <name type="synonym">Siphonia brasiliensis</name>
    <dbReference type="NCBI Taxonomy" id="3981"/>
    <lineage>
        <taxon>Eukaryota</taxon>
        <taxon>Viridiplantae</taxon>
        <taxon>Streptophyta</taxon>
        <taxon>Embryophyta</taxon>
        <taxon>Tracheophyta</taxon>
        <taxon>Spermatophyta</taxon>
        <taxon>Magnoliopsida</taxon>
        <taxon>eudicotyledons</taxon>
        <taxon>Gunneridae</taxon>
        <taxon>Pentapetalae</taxon>
        <taxon>rosids</taxon>
        <taxon>fabids</taxon>
        <taxon>Malpighiales</taxon>
        <taxon>Euphorbiaceae</taxon>
        <taxon>Crotonoideae</taxon>
        <taxon>Micrandreae</taxon>
        <taxon>Hevea</taxon>
    </lineage>
</organism>
<feature type="region of interest" description="Disordered" evidence="1">
    <location>
        <begin position="549"/>
        <end position="571"/>
    </location>
</feature>
<reference evidence="2" key="1">
    <citation type="journal article" date="2023" name="Plant Biotechnol. J.">
        <title>Chromosome-level wild Hevea brasiliensis genome provides new tools for genomic-assisted breeding and valuable loci to elevate rubber yield.</title>
        <authorList>
            <person name="Cheng H."/>
            <person name="Song X."/>
            <person name="Hu Y."/>
            <person name="Wu T."/>
            <person name="Yang Q."/>
            <person name="An Z."/>
            <person name="Feng S."/>
            <person name="Deng Z."/>
            <person name="Wu W."/>
            <person name="Zeng X."/>
            <person name="Tu M."/>
            <person name="Wang X."/>
            <person name="Huang H."/>
        </authorList>
    </citation>
    <scope>NUCLEOTIDE SEQUENCE</scope>
    <source>
        <strain evidence="2">MT/VB/25A 57/8</strain>
    </source>
</reference>
<feature type="compositionally biased region" description="Polar residues" evidence="1">
    <location>
        <begin position="1158"/>
        <end position="1170"/>
    </location>
</feature>